<comment type="similarity">
    <text evidence="1">Belongs to the CIA30 family.</text>
</comment>
<evidence type="ECO:0000259" key="2">
    <source>
        <dbReference type="Pfam" id="PF08547"/>
    </source>
</evidence>
<accession>A0A934IGA2</accession>
<name>A0A934IGA2_9RHOB</name>
<dbReference type="InterPro" id="IPR039131">
    <property type="entry name" value="NDUFAF1"/>
</dbReference>
<evidence type="ECO:0000313" key="4">
    <source>
        <dbReference type="Proteomes" id="UP000642488"/>
    </source>
</evidence>
<dbReference type="AlphaFoldDB" id="A0A934IGA2"/>
<gene>
    <name evidence="3" type="ORF">ILP92_00975</name>
</gene>
<dbReference type="PANTHER" id="PTHR13194">
    <property type="entry name" value="COMPLEX I INTERMEDIATE-ASSOCIATED PROTEIN 30"/>
    <property type="match status" value="1"/>
</dbReference>
<evidence type="ECO:0000256" key="1">
    <source>
        <dbReference type="ARBA" id="ARBA00007884"/>
    </source>
</evidence>
<dbReference type="InterPro" id="IPR008979">
    <property type="entry name" value="Galactose-bd-like_sf"/>
</dbReference>
<feature type="domain" description="NADH:ubiquinone oxidoreductase intermediate-associated protein 30" evidence="2">
    <location>
        <begin position="19"/>
        <end position="154"/>
    </location>
</feature>
<dbReference type="InterPro" id="IPR013857">
    <property type="entry name" value="NADH-UbQ_OxRdtase-assoc_prot30"/>
</dbReference>
<comment type="caution">
    <text evidence="3">The sequence shown here is derived from an EMBL/GenBank/DDBJ whole genome shotgun (WGS) entry which is preliminary data.</text>
</comment>
<evidence type="ECO:0000313" key="3">
    <source>
        <dbReference type="EMBL" id="MBJ3761324.1"/>
    </source>
</evidence>
<dbReference type="Pfam" id="PF08547">
    <property type="entry name" value="CIA30"/>
    <property type="match status" value="1"/>
</dbReference>
<dbReference type="EMBL" id="JAEKPD010000001">
    <property type="protein sequence ID" value="MBJ3761324.1"/>
    <property type="molecule type" value="Genomic_DNA"/>
</dbReference>
<dbReference type="SUPFAM" id="SSF49785">
    <property type="entry name" value="Galactose-binding domain-like"/>
    <property type="match status" value="1"/>
</dbReference>
<sequence>MQDPLIDAVTGPETALGTVWELVSDQVMGGVSSGTLVTEDVAGRPARHLTGQVSLENNGGFLQMALDLDPAAGAVDASGFSGIELTVRGNGADYNIHLRTDDIARPWQSYRLTFPTTADWTTHRLPFAKVEAHRLEVPFDPATLRRIGLVAIGEAMDADLALARIAFY</sequence>
<reference evidence="3" key="1">
    <citation type="submission" date="2020-12" db="EMBL/GenBank/DDBJ databases">
        <title>Bacterial taxonomy.</title>
        <authorList>
            <person name="Pan X."/>
        </authorList>
    </citation>
    <scope>NUCLEOTIDE SEQUENCE</scope>
    <source>
        <strain evidence="3">KCTC 52957</strain>
    </source>
</reference>
<keyword evidence="4" id="KW-1185">Reference proteome</keyword>
<dbReference type="PANTHER" id="PTHR13194:SF19">
    <property type="entry name" value="NAD(P)-BINDING ROSSMANN-FOLD SUPERFAMILY PROTEIN"/>
    <property type="match status" value="1"/>
</dbReference>
<dbReference type="Proteomes" id="UP000642488">
    <property type="component" value="Unassembled WGS sequence"/>
</dbReference>
<proteinExistence type="inferred from homology"/>
<organism evidence="3 4">
    <name type="scientific">Palleronia pontilimi</name>
    <dbReference type="NCBI Taxonomy" id="1964209"/>
    <lineage>
        <taxon>Bacteria</taxon>
        <taxon>Pseudomonadati</taxon>
        <taxon>Pseudomonadota</taxon>
        <taxon>Alphaproteobacteria</taxon>
        <taxon>Rhodobacterales</taxon>
        <taxon>Roseobacteraceae</taxon>
        <taxon>Palleronia</taxon>
    </lineage>
</organism>
<protein>
    <submittedName>
        <fullName evidence="3">CIA30 family protein</fullName>
    </submittedName>
</protein>